<dbReference type="PANTHER" id="PTHR38107:SF3">
    <property type="entry name" value="LYSOZYME RRRD-RELATED"/>
    <property type="match status" value="1"/>
</dbReference>
<dbReference type="EMBL" id="JACAZH010000003">
    <property type="protein sequence ID" value="KAF7373994.1"/>
    <property type="molecule type" value="Genomic_DNA"/>
</dbReference>
<keyword evidence="2" id="KW-0081">Bacteriolytic enzyme</keyword>
<protein>
    <submittedName>
        <fullName evidence="4">Lysozyme</fullName>
    </submittedName>
</protein>
<dbReference type="InterPro" id="IPR023347">
    <property type="entry name" value="Lysozyme_dom_sf"/>
</dbReference>
<feature type="region of interest" description="Disordered" evidence="3">
    <location>
        <begin position="98"/>
        <end position="117"/>
    </location>
</feature>
<evidence type="ECO:0000313" key="5">
    <source>
        <dbReference type="Proteomes" id="UP000623467"/>
    </source>
</evidence>
<dbReference type="Gene3D" id="1.10.530.40">
    <property type="match status" value="1"/>
</dbReference>
<gene>
    <name evidence="4" type="ORF">MSAN_00612300</name>
</gene>
<reference evidence="4" key="1">
    <citation type="submission" date="2020-05" db="EMBL/GenBank/DDBJ databases">
        <title>Mycena genomes resolve the evolution of fungal bioluminescence.</title>
        <authorList>
            <person name="Tsai I.J."/>
        </authorList>
    </citation>
    <scope>NUCLEOTIDE SEQUENCE</scope>
    <source>
        <strain evidence="4">160909Yilan</strain>
    </source>
</reference>
<dbReference type="Proteomes" id="UP000623467">
    <property type="component" value="Unassembled WGS sequence"/>
</dbReference>
<dbReference type="OrthoDB" id="5358886at2759"/>
<organism evidence="4 5">
    <name type="scientific">Mycena sanguinolenta</name>
    <dbReference type="NCBI Taxonomy" id="230812"/>
    <lineage>
        <taxon>Eukaryota</taxon>
        <taxon>Fungi</taxon>
        <taxon>Dikarya</taxon>
        <taxon>Basidiomycota</taxon>
        <taxon>Agaricomycotina</taxon>
        <taxon>Agaricomycetes</taxon>
        <taxon>Agaricomycetidae</taxon>
        <taxon>Agaricales</taxon>
        <taxon>Marasmiineae</taxon>
        <taxon>Mycenaceae</taxon>
        <taxon>Mycena</taxon>
    </lineage>
</organism>
<dbReference type="GO" id="GO:0031640">
    <property type="term" value="P:killing of cells of another organism"/>
    <property type="evidence" value="ECO:0007669"/>
    <property type="project" value="UniProtKB-KW"/>
</dbReference>
<dbReference type="InterPro" id="IPR023346">
    <property type="entry name" value="Lysozyme-like_dom_sf"/>
</dbReference>
<dbReference type="PANTHER" id="PTHR38107">
    <property type="match status" value="1"/>
</dbReference>
<dbReference type="GO" id="GO:0009253">
    <property type="term" value="P:peptidoglycan catabolic process"/>
    <property type="evidence" value="ECO:0007669"/>
    <property type="project" value="InterPro"/>
</dbReference>
<dbReference type="InterPro" id="IPR051018">
    <property type="entry name" value="Bacteriophage_GH24"/>
</dbReference>
<dbReference type="GO" id="GO:0003796">
    <property type="term" value="F:lysozyme activity"/>
    <property type="evidence" value="ECO:0007669"/>
    <property type="project" value="InterPro"/>
</dbReference>
<dbReference type="InterPro" id="IPR002196">
    <property type="entry name" value="Glyco_hydro_24"/>
</dbReference>
<name>A0A8H6ZAK8_9AGAR</name>
<dbReference type="GO" id="GO:0042742">
    <property type="term" value="P:defense response to bacterium"/>
    <property type="evidence" value="ECO:0007669"/>
    <property type="project" value="UniProtKB-KW"/>
</dbReference>
<feature type="compositionally biased region" description="Basic and acidic residues" evidence="3">
    <location>
        <begin position="381"/>
        <end position="394"/>
    </location>
</feature>
<comment type="caution">
    <text evidence="4">The sequence shown here is derived from an EMBL/GenBank/DDBJ whole genome shotgun (WGS) entry which is preliminary data.</text>
</comment>
<feature type="region of interest" description="Disordered" evidence="3">
    <location>
        <begin position="380"/>
        <end position="411"/>
    </location>
</feature>
<dbReference type="SUPFAM" id="SSF53955">
    <property type="entry name" value="Lysozyme-like"/>
    <property type="match status" value="1"/>
</dbReference>
<evidence type="ECO:0000256" key="1">
    <source>
        <dbReference type="ARBA" id="ARBA00022529"/>
    </source>
</evidence>
<sequence>MPDQPPGGSWWLPQVLYSLRDTLIMRASASLFILTSVLLCARVHTSTVGTSLSGDGCFAKASSNVVKNLRAKLDGGNDDLRGGDDSFHTRDANDIKLPAQLKSSTSPRPPPSVVPPTANNATLGLIPKFGHFFPTIVQNVGGFPTIGFGHRCSTASCTDIGRTPPITEMFALQLLRHDLVGAGDFNVVQGCVAATPGILMTADNTPTTGPFVPKAANLVVNTTVPQRTLAFLGWQFDSAKGLAPGAVVFDGSAFNISLFYTPPGSVKIPLFRHVLSDRSEYRRFLRILPPGGFLAILLPSDVLGTYAGRWLVEYGQSTQPYARVDPQSGCGPLPFTQMQKEFVRTWEVVPASLGDKCSENDACNSQPPILPNGVSRSFHGLPDEIEGHSVDVPRDSNNSLAGEADGSGADEDLLDIGDEVGFNNFDFEGGGDVDIAKNTNAAPVCSPPPNAATIQLVESFQPFSPNILPGPRVNTIGFGHRCSSPACAEAGKIPISRQTAQALLINDLIAAIQGVNNIVSPNVRLTLTDNQIGALASLLYTIGPQALRASRLIANLNTGTEQTTETLWLSVTSRPGVMRLPVVTALRRRAEVALFLTKSQILANSLRPQCQSLLESRTTIPD</sequence>
<keyword evidence="1" id="KW-0929">Antimicrobial</keyword>
<accession>A0A8H6ZAK8</accession>
<dbReference type="Pfam" id="PF00959">
    <property type="entry name" value="Phage_lysozyme"/>
    <property type="match status" value="1"/>
</dbReference>
<evidence type="ECO:0000313" key="4">
    <source>
        <dbReference type="EMBL" id="KAF7373994.1"/>
    </source>
</evidence>
<dbReference type="AlphaFoldDB" id="A0A8H6ZAK8"/>
<dbReference type="GO" id="GO:0016998">
    <property type="term" value="P:cell wall macromolecule catabolic process"/>
    <property type="evidence" value="ECO:0007669"/>
    <property type="project" value="InterPro"/>
</dbReference>
<evidence type="ECO:0000256" key="3">
    <source>
        <dbReference type="SAM" id="MobiDB-lite"/>
    </source>
</evidence>
<evidence type="ECO:0000256" key="2">
    <source>
        <dbReference type="ARBA" id="ARBA00022638"/>
    </source>
</evidence>
<proteinExistence type="predicted"/>
<keyword evidence="5" id="KW-1185">Reference proteome</keyword>